<organism evidence="1 2">
    <name type="scientific">Sodaliphilus pleomorphus</name>
    <dbReference type="NCBI Taxonomy" id="2606626"/>
    <lineage>
        <taxon>Bacteria</taxon>
        <taxon>Pseudomonadati</taxon>
        <taxon>Bacteroidota</taxon>
        <taxon>Bacteroidia</taxon>
        <taxon>Bacteroidales</taxon>
        <taxon>Muribaculaceae</taxon>
        <taxon>Sodaliphilus</taxon>
    </lineage>
</organism>
<protein>
    <submittedName>
        <fullName evidence="1">Uncharacterized protein</fullName>
    </submittedName>
</protein>
<accession>A0A6L5XGP1</accession>
<name>A0A6L5XGP1_9BACT</name>
<evidence type="ECO:0000313" key="2">
    <source>
        <dbReference type="Proteomes" id="UP000483362"/>
    </source>
</evidence>
<proteinExistence type="predicted"/>
<dbReference type="Proteomes" id="UP000483362">
    <property type="component" value="Unassembled WGS sequence"/>
</dbReference>
<reference evidence="1 2" key="1">
    <citation type="submission" date="2019-08" db="EMBL/GenBank/DDBJ databases">
        <title>In-depth cultivation of the pig gut microbiome towards novel bacterial diversity and tailored functional studies.</title>
        <authorList>
            <person name="Wylensek D."/>
            <person name="Hitch T.C.A."/>
            <person name="Clavel T."/>
        </authorList>
    </citation>
    <scope>NUCLEOTIDE SEQUENCE [LARGE SCALE GENOMIC DNA]</scope>
    <source>
        <strain evidence="1 2">Oil-RF-744-WCA-WT-10</strain>
    </source>
</reference>
<evidence type="ECO:0000313" key="1">
    <source>
        <dbReference type="EMBL" id="MSS18689.1"/>
    </source>
</evidence>
<comment type="caution">
    <text evidence="1">The sequence shown here is derived from an EMBL/GenBank/DDBJ whole genome shotgun (WGS) entry which is preliminary data.</text>
</comment>
<sequence length="167" mass="19521">MNARQLFDYIEYFRSLWRQNKLAQQEQFKFCTCSGIETLQGPLQQFRTANAFFCVDETNDGATFRGRNGGWFKKRTVTVFLMHRYSMKDMATYTAALAKCRTLLRQLLTRMLVDEDALSNEMVYLRTESVLSRELGQYFLNGCTGLYFMVEVAEPIDLTFDATEWQS</sequence>
<dbReference type="EMBL" id="VULT01000029">
    <property type="protein sequence ID" value="MSS18689.1"/>
    <property type="molecule type" value="Genomic_DNA"/>
</dbReference>
<keyword evidence="2" id="KW-1185">Reference proteome</keyword>
<dbReference type="AlphaFoldDB" id="A0A6L5XGP1"/>
<dbReference type="RefSeq" id="WP_154328084.1">
    <property type="nucleotide sequence ID" value="NZ_CP045696.1"/>
</dbReference>
<gene>
    <name evidence="1" type="ORF">FYJ29_13120</name>
</gene>